<keyword evidence="5" id="KW-0963">Cytoplasm</keyword>
<reference evidence="12 13" key="1">
    <citation type="journal article" date="2022" name="Front. Cell. Infect. Microbiol.">
        <title>The Genomes of Two Strains of Taenia crassiceps the Animal Model for the Study of Human Cysticercosis.</title>
        <authorList>
            <person name="Bobes R.J."/>
            <person name="Estrada K."/>
            <person name="Rios-Valencia D.G."/>
            <person name="Calderon-Gallegos A."/>
            <person name="de la Torre P."/>
            <person name="Carrero J.C."/>
            <person name="Sanchez-Flores A."/>
            <person name="Laclette J.P."/>
        </authorList>
    </citation>
    <scope>NUCLEOTIDE SEQUENCE [LARGE SCALE GENOMIC DNA]</scope>
    <source>
        <strain evidence="12">WFUcys</strain>
    </source>
</reference>
<dbReference type="Proteomes" id="UP001651158">
    <property type="component" value="Unassembled WGS sequence"/>
</dbReference>
<keyword evidence="9" id="KW-0514">Muscle protein</keyword>
<keyword evidence="7" id="KW-0518">Myosin</keyword>
<comment type="caution">
    <text evidence="12">The sequence shown here is derived from an EMBL/GenBank/DDBJ whole genome shotgun (WGS) entry which is preliminary data.</text>
</comment>
<dbReference type="SUPFAM" id="SSF57997">
    <property type="entry name" value="Tropomyosin"/>
    <property type="match status" value="1"/>
</dbReference>
<name>A0ABR4QU26_9CEST</name>
<evidence type="ECO:0000256" key="9">
    <source>
        <dbReference type="ARBA" id="ARBA00023179"/>
    </source>
</evidence>
<dbReference type="Pfam" id="PF01576">
    <property type="entry name" value="Myosin_tail_1"/>
    <property type="match status" value="1"/>
</dbReference>
<dbReference type="Gene3D" id="1.20.5.1160">
    <property type="entry name" value="Vasodilator-stimulated phosphoprotein"/>
    <property type="match status" value="1"/>
</dbReference>
<evidence type="ECO:0000313" key="12">
    <source>
        <dbReference type="EMBL" id="KAL5113081.1"/>
    </source>
</evidence>
<keyword evidence="6 10" id="KW-0175">Coiled coil</keyword>
<dbReference type="InterPro" id="IPR014751">
    <property type="entry name" value="XRCC4-like_C"/>
</dbReference>
<evidence type="ECO:0000256" key="10">
    <source>
        <dbReference type="SAM" id="Coils"/>
    </source>
</evidence>
<evidence type="ECO:0000256" key="6">
    <source>
        <dbReference type="ARBA" id="ARBA00023054"/>
    </source>
</evidence>
<sequence>MSRLNAPDRAAALRSVIVRAALSICSGTGSVLGQLANGRGTAISDKLWYWPGQRADCTRLGKQADLHATTLHPGLVLALQLLIPLQRNFLSSRIQLRIRDEGMSESHVKISRTIIRGTSPSTVRLESRVRELEDLLDLERDARVRAERNANELSIQLDTMAERLDELSGTSSQTHDAIRRKDMEISKLRKDLENANAAFETAEATLRRKHNTMISEISSEVENLQKQKGRAEKDKSQLMLEIDNVLGQLDGALKAKASAESKLEGLDSQLTRLKALTDDLQRQMADANSAKSRLAAENFELVRANQEYEAQVVTFSKAKVALESQLDDLKRAMDEDARNRLNLQTQLSSLQMDYDNLQARYEEEAEAAGNLRNQVAKFNADMAALKTRLERELMAKTEEFEELKRKLTVRITELEDMAEHERTRANNLEKTKVKLTLEIKDLQAENEALAAENGELTHRVKQAENLANELQRRIDEMTVEINTLNSANSALEADNMRLKGQVGDLTDRIANLDRENRQLGDQLKETKSALRDANRRLTDLEALRSQLEAERDNLASALHDAEEALKELEAKYVASQNALNHLKSEMEQRLREKDEELENLRKSTTRTIEELTTTISEMEVRFKSDMSRLKKKYEATISELEVQLDVANKANANLNRENKALAQRVQELQAALEDERRAREAAESNLQVSERKRIALASEVEEIRSQLELSDRARKNAESELNDANGRISELTLSVNTLTNDKRRLEGDIGVMQGDLDEAVNARKAAEDRADRLNAEVLRLADELRQEQENYKRAETLRKQLEIEIREITVKLEEAEAFATREGRRMVQKLQNRVRELEAELDGEIRRAKEAFANARKYERQFKELQTQSEDDKRMILELQDLLDKTQIKMKAYKRQLEEQEEVSQLTMSKYRKAQQQIEEAEHRADMAERTITIKRTIGGPGSRAVSVVREINSVSRGNRATSIM</sequence>
<evidence type="ECO:0000256" key="8">
    <source>
        <dbReference type="ARBA" id="ARBA00023175"/>
    </source>
</evidence>
<feature type="domain" description="Myosin tail" evidence="11">
    <location>
        <begin position="123"/>
        <end position="934"/>
    </location>
</feature>
<dbReference type="EMBL" id="JAKROA010000001">
    <property type="protein sequence ID" value="KAL5113081.1"/>
    <property type="molecule type" value="Genomic_DNA"/>
</dbReference>
<feature type="coiled-coil region" evidence="10">
    <location>
        <begin position="129"/>
        <end position="931"/>
    </location>
</feature>
<dbReference type="PANTHER" id="PTHR46349">
    <property type="entry name" value="CINGULIN-LIKE PROTEIN 1-RELATED"/>
    <property type="match status" value="1"/>
</dbReference>
<evidence type="ECO:0000256" key="4">
    <source>
        <dbReference type="ARBA" id="ARBA00022433"/>
    </source>
</evidence>
<dbReference type="SUPFAM" id="SSF90257">
    <property type="entry name" value="Myosin rod fragments"/>
    <property type="match status" value="3"/>
</dbReference>
<dbReference type="Gene3D" id="1.20.5.340">
    <property type="match status" value="3"/>
</dbReference>
<gene>
    <name evidence="12" type="ORF">TcWFU_010237</name>
</gene>
<keyword evidence="4" id="KW-0787">Thick filament</keyword>
<comment type="subcellular location">
    <subcellularLocation>
        <location evidence="1">Cytoplasm</location>
        <location evidence="1">Myofibril</location>
    </subcellularLocation>
</comment>
<evidence type="ECO:0000256" key="2">
    <source>
        <dbReference type="ARBA" id="ARBA00008447"/>
    </source>
</evidence>
<proteinExistence type="inferred from homology"/>
<evidence type="ECO:0000256" key="1">
    <source>
        <dbReference type="ARBA" id="ARBA00004657"/>
    </source>
</evidence>
<evidence type="ECO:0000256" key="7">
    <source>
        <dbReference type="ARBA" id="ARBA00023123"/>
    </source>
</evidence>
<dbReference type="PANTHER" id="PTHR46349:SF6">
    <property type="entry name" value="MYOSIN-6-LIKE"/>
    <property type="match status" value="1"/>
</dbReference>
<evidence type="ECO:0000256" key="5">
    <source>
        <dbReference type="ARBA" id="ARBA00022490"/>
    </source>
</evidence>
<organism evidence="12 13">
    <name type="scientific">Taenia crassiceps</name>
    <dbReference type="NCBI Taxonomy" id="6207"/>
    <lineage>
        <taxon>Eukaryota</taxon>
        <taxon>Metazoa</taxon>
        <taxon>Spiralia</taxon>
        <taxon>Lophotrochozoa</taxon>
        <taxon>Platyhelminthes</taxon>
        <taxon>Cestoda</taxon>
        <taxon>Eucestoda</taxon>
        <taxon>Cyclophyllidea</taxon>
        <taxon>Taeniidae</taxon>
        <taxon>Taenia</taxon>
    </lineage>
</organism>
<keyword evidence="8" id="KW-0505">Motor protein</keyword>
<evidence type="ECO:0000259" key="11">
    <source>
        <dbReference type="Pfam" id="PF01576"/>
    </source>
</evidence>
<accession>A0ABR4QU26</accession>
<keyword evidence="13" id="KW-1185">Reference proteome</keyword>
<evidence type="ECO:0000256" key="3">
    <source>
        <dbReference type="ARBA" id="ARBA00018623"/>
    </source>
</evidence>
<evidence type="ECO:0000313" key="13">
    <source>
        <dbReference type="Proteomes" id="UP001651158"/>
    </source>
</evidence>
<dbReference type="Gene3D" id="1.20.5.370">
    <property type="match status" value="1"/>
</dbReference>
<protein>
    <recommendedName>
        <fullName evidence="3">Paramyosin</fullName>
    </recommendedName>
</protein>
<comment type="similarity">
    <text evidence="2">Belongs to the paramyosin family.</text>
</comment>
<dbReference type="InterPro" id="IPR002928">
    <property type="entry name" value="Myosin_tail"/>
</dbReference>